<comment type="caution">
    <text evidence="1">The sequence shown here is derived from an EMBL/GenBank/DDBJ whole genome shotgun (WGS) entry which is preliminary data.</text>
</comment>
<reference evidence="1 2" key="1">
    <citation type="journal article" date="2020" name="Biotechnol. Biofuels">
        <title>New insights from the biogas microbiome by comprehensive genome-resolved metagenomics of nearly 1600 species originating from multiple anaerobic digesters.</title>
        <authorList>
            <person name="Campanaro S."/>
            <person name="Treu L."/>
            <person name="Rodriguez-R L.M."/>
            <person name="Kovalovszki A."/>
            <person name="Ziels R.M."/>
            <person name="Maus I."/>
            <person name="Zhu X."/>
            <person name="Kougias P.G."/>
            <person name="Basile A."/>
            <person name="Luo G."/>
            <person name="Schluter A."/>
            <person name="Konstantinidis K.T."/>
            <person name="Angelidaki I."/>
        </authorList>
    </citation>
    <scope>NUCLEOTIDE SEQUENCE [LARGE SCALE GENOMIC DNA]</scope>
    <source>
        <strain evidence="1">AS27yjCOA_65</strain>
    </source>
</reference>
<dbReference type="EMBL" id="JAAZON010000417">
    <property type="protein sequence ID" value="NMC63342.1"/>
    <property type="molecule type" value="Genomic_DNA"/>
</dbReference>
<name>A0A7X9IKM1_9DELT</name>
<sequence>MLKNPIDQRQVPVAAVNFIKTHQLPHPILNAFSEGAYLMYAFSKADGSTEHLVPIDGRTNLISKELWSNYSKALLGEENWQEYIKMVNPQTILWPQKSPFNALLLIDSKWCRVFRSGDSEKGFSVFVRREYLATNSELARKGCI</sequence>
<evidence type="ECO:0000313" key="1">
    <source>
        <dbReference type="EMBL" id="NMC63342.1"/>
    </source>
</evidence>
<proteinExistence type="predicted"/>
<dbReference type="AlphaFoldDB" id="A0A7X9IKM1"/>
<accession>A0A7X9IKM1</accession>
<dbReference type="Proteomes" id="UP000524246">
    <property type="component" value="Unassembled WGS sequence"/>
</dbReference>
<evidence type="ECO:0000313" key="2">
    <source>
        <dbReference type="Proteomes" id="UP000524246"/>
    </source>
</evidence>
<organism evidence="1 2">
    <name type="scientific">SAR324 cluster bacterium</name>
    <dbReference type="NCBI Taxonomy" id="2024889"/>
    <lineage>
        <taxon>Bacteria</taxon>
        <taxon>Deltaproteobacteria</taxon>
        <taxon>SAR324 cluster</taxon>
    </lineage>
</organism>
<gene>
    <name evidence="1" type="ORF">GYA55_09265</name>
</gene>
<protein>
    <submittedName>
        <fullName evidence="1">Uncharacterized protein</fullName>
    </submittedName>
</protein>